<evidence type="ECO:0000313" key="2">
    <source>
        <dbReference type="EMBL" id="EDS75195.1"/>
    </source>
</evidence>
<evidence type="ECO:0000313" key="3">
    <source>
        <dbReference type="Proteomes" id="UP000004910"/>
    </source>
</evidence>
<name>B1C1E0_9FIRM</name>
<dbReference type="AlphaFoldDB" id="B1C1E0"/>
<feature type="domain" description="HTH-like" evidence="1">
    <location>
        <begin position="28"/>
        <end position="81"/>
    </location>
</feature>
<evidence type="ECO:0000259" key="1">
    <source>
        <dbReference type="Pfam" id="PF13276"/>
    </source>
</evidence>
<dbReference type="RefSeq" id="WP_004608773.1">
    <property type="nucleotide sequence ID" value="NZ_CP102275.1"/>
</dbReference>
<accession>B1C1E0</accession>
<dbReference type="GeneID" id="94017844"/>
<dbReference type="EMBL" id="ABIK02000007">
    <property type="protein sequence ID" value="EDS75195.1"/>
    <property type="molecule type" value="Genomic_DNA"/>
</dbReference>
<sequence>MLKKLQLSKSGYYEYLKRKPCKRKIRKARITERIKKIYKDSKEIYGAPKITEILKKEGEKISEKYVGNIMRENNIKAHYIKPYTITTKDCDFSNKLKNILNRDFNPKAPNRMVY</sequence>
<dbReference type="InterPro" id="IPR025948">
    <property type="entry name" value="HTH-like_dom"/>
</dbReference>
<dbReference type="InterPro" id="IPR050900">
    <property type="entry name" value="Transposase_IS3/IS150/IS904"/>
</dbReference>
<dbReference type="PANTHER" id="PTHR46889">
    <property type="entry name" value="TRANSPOSASE INSF FOR INSERTION SEQUENCE IS3B-RELATED"/>
    <property type="match status" value="1"/>
</dbReference>
<dbReference type="Proteomes" id="UP000004910">
    <property type="component" value="Unassembled WGS sequence"/>
</dbReference>
<dbReference type="PANTHER" id="PTHR46889:SF4">
    <property type="entry name" value="TRANSPOSASE INSO FOR INSERTION SEQUENCE ELEMENT IS911B-RELATED"/>
    <property type="match status" value="1"/>
</dbReference>
<reference evidence="2" key="2">
    <citation type="submission" date="2014-06" db="EMBL/GenBank/DDBJ databases">
        <title>Draft genome sequence of Clostridium spiroforme (DSM 1552).</title>
        <authorList>
            <person name="Sudarsanam P."/>
            <person name="Ley R."/>
            <person name="Guruge J."/>
            <person name="Turnbaugh P.J."/>
            <person name="Mahowald M."/>
            <person name="Liep D."/>
            <person name="Gordon J."/>
        </authorList>
    </citation>
    <scope>NUCLEOTIDE SEQUENCE</scope>
    <source>
        <strain evidence="2">DSM 1552</strain>
    </source>
</reference>
<gene>
    <name evidence="2" type="ORF">CLOSPI_01023</name>
</gene>
<dbReference type="eggNOG" id="COG2801">
    <property type="taxonomic scope" value="Bacteria"/>
</dbReference>
<comment type="caution">
    <text evidence="2">The sequence shown here is derived from an EMBL/GenBank/DDBJ whole genome shotgun (WGS) entry which is preliminary data.</text>
</comment>
<dbReference type="STRING" id="428126.CLOSPI_01023"/>
<keyword evidence="3" id="KW-1185">Reference proteome</keyword>
<organism evidence="2 3">
    <name type="scientific">Thomasclavelia spiroformis DSM 1552</name>
    <dbReference type="NCBI Taxonomy" id="428126"/>
    <lineage>
        <taxon>Bacteria</taxon>
        <taxon>Bacillati</taxon>
        <taxon>Bacillota</taxon>
        <taxon>Erysipelotrichia</taxon>
        <taxon>Erysipelotrichales</taxon>
        <taxon>Coprobacillaceae</taxon>
        <taxon>Thomasclavelia</taxon>
    </lineage>
</organism>
<proteinExistence type="predicted"/>
<protein>
    <recommendedName>
        <fullName evidence="1">HTH-like domain-containing protein</fullName>
    </recommendedName>
</protein>
<reference evidence="2" key="1">
    <citation type="submission" date="2008-02" db="EMBL/GenBank/DDBJ databases">
        <authorList>
            <person name="Fulton L."/>
            <person name="Clifton S."/>
            <person name="Fulton B."/>
            <person name="Xu J."/>
            <person name="Minx P."/>
            <person name="Pepin K.H."/>
            <person name="Johnson M."/>
            <person name="Thiruvilangam P."/>
            <person name="Bhonagiri V."/>
            <person name="Nash W.E."/>
            <person name="Mardis E.R."/>
            <person name="Wilson R.K."/>
        </authorList>
    </citation>
    <scope>NUCLEOTIDE SEQUENCE [LARGE SCALE GENOMIC DNA]</scope>
    <source>
        <strain evidence="2">DSM 1552</strain>
    </source>
</reference>
<dbReference type="Pfam" id="PF13276">
    <property type="entry name" value="HTH_21"/>
    <property type="match status" value="1"/>
</dbReference>
<dbReference type="HOGENOM" id="CLU_027402_21_9_9"/>